<dbReference type="Pfam" id="PF04717">
    <property type="entry name" value="Phage_base_V"/>
    <property type="match status" value="1"/>
</dbReference>
<reference evidence="3" key="1">
    <citation type="submission" date="2016-10" db="EMBL/GenBank/DDBJ databases">
        <title>Comparative genomics uncovers the prolific and rare metabolic potential of the cyanobacterial genus Moorea.</title>
        <authorList>
            <person name="Leao T."/>
            <person name="Castelao G."/>
            <person name="Korobeynikov A."/>
            <person name="Monroe E.A."/>
            <person name="Podell S."/>
            <person name="Glukhov E."/>
            <person name="Allen E."/>
            <person name="Gerwick W.H."/>
            <person name="Gerwick L."/>
        </authorList>
    </citation>
    <scope>NUCLEOTIDE SEQUENCE [LARGE SCALE GENOMIC DNA]</scope>
    <source>
        <strain evidence="3">PAL-8-15-08-1</strain>
    </source>
</reference>
<dbReference type="SUPFAM" id="SSF69255">
    <property type="entry name" value="gp5 N-terminal domain-like"/>
    <property type="match status" value="1"/>
</dbReference>
<evidence type="ECO:0000313" key="3">
    <source>
        <dbReference type="Proteomes" id="UP000177870"/>
    </source>
</evidence>
<evidence type="ECO:0000313" key="2">
    <source>
        <dbReference type="EMBL" id="AOX00870.1"/>
    </source>
</evidence>
<dbReference type="InterPro" id="IPR037026">
    <property type="entry name" value="Vgr_OB-fold_dom_sf"/>
</dbReference>
<dbReference type="Proteomes" id="UP000177870">
    <property type="component" value="Chromosome"/>
</dbReference>
<evidence type="ECO:0000259" key="1">
    <source>
        <dbReference type="Pfam" id="PF04717"/>
    </source>
</evidence>
<accession>A0A1D8TTA8</accession>
<proteinExistence type="predicted"/>
<dbReference type="Gene3D" id="2.40.50.230">
    <property type="entry name" value="Gp5 N-terminal domain"/>
    <property type="match status" value="1"/>
</dbReference>
<dbReference type="InterPro" id="IPR006531">
    <property type="entry name" value="Gp5/Vgr_OB"/>
</dbReference>
<organism evidence="2 3">
    <name type="scientific">Moorena producens PAL-8-15-08-1</name>
    <dbReference type="NCBI Taxonomy" id="1458985"/>
    <lineage>
        <taxon>Bacteria</taxon>
        <taxon>Bacillati</taxon>
        <taxon>Cyanobacteriota</taxon>
        <taxon>Cyanophyceae</taxon>
        <taxon>Coleofasciculales</taxon>
        <taxon>Coleofasciculaceae</taxon>
        <taxon>Moorena</taxon>
    </lineage>
</organism>
<dbReference type="OrthoDB" id="9762420at2"/>
<dbReference type="RefSeq" id="WP_070393321.1">
    <property type="nucleotide sequence ID" value="NZ_CP017599.1"/>
</dbReference>
<sequence length="271" mass="29719">MNNFFGKYRGTVTNTKDLNKRGRLEVSVPSVLGDQCLWAEPCVPYAGKDIGMFAIPPKGSEVWVEFEGGNRERPIWTGCLWCPNELPKKAAEATTAGEPEKLQMFKTQGVTISVSSLSKGKKYLLLEVAKPVVDKPLKVLFDENGIEINNNNKTTAKLTEKAIELKNGKDSIVTITEESIKLAEKQVEVELNKDKIRLKKSKSIAELTESAFNLEKDKSKVQLSDSGVKMSKTTSAVVEITSSAINLKKGSASVELSGNKVNLNKGSHQTM</sequence>
<name>A0A1D8TTA8_9CYAN</name>
<protein>
    <recommendedName>
        <fullName evidence="1">Gp5/Type VI secretion system Vgr protein OB-fold domain-containing protein</fullName>
    </recommendedName>
</protein>
<feature type="domain" description="Gp5/Type VI secretion system Vgr protein OB-fold" evidence="1">
    <location>
        <begin position="8"/>
        <end position="81"/>
    </location>
</feature>
<dbReference type="EMBL" id="CP017599">
    <property type="protein sequence ID" value="AOX00870.1"/>
    <property type="molecule type" value="Genomic_DNA"/>
</dbReference>
<dbReference type="KEGG" id="mpro:BJP34_16730"/>
<gene>
    <name evidence="2" type="ORF">BJP34_16730</name>
</gene>
<dbReference type="STRING" id="1458985.BJP34_16730"/>
<dbReference type="AlphaFoldDB" id="A0A1D8TTA8"/>